<evidence type="ECO:0000313" key="1">
    <source>
        <dbReference type="EMBL" id="KAH6933880.1"/>
    </source>
</evidence>
<name>A0ACB7SGQ1_HYAAI</name>
<keyword evidence="2" id="KW-1185">Reference proteome</keyword>
<comment type="caution">
    <text evidence="1">The sequence shown here is derived from an EMBL/GenBank/DDBJ whole genome shotgun (WGS) entry which is preliminary data.</text>
</comment>
<evidence type="ECO:0000313" key="2">
    <source>
        <dbReference type="Proteomes" id="UP000821845"/>
    </source>
</evidence>
<protein>
    <submittedName>
        <fullName evidence="1">Uncharacterized protein</fullName>
    </submittedName>
</protein>
<organism evidence="1 2">
    <name type="scientific">Hyalomma asiaticum</name>
    <name type="common">Tick</name>
    <dbReference type="NCBI Taxonomy" id="266040"/>
    <lineage>
        <taxon>Eukaryota</taxon>
        <taxon>Metazoa</taxon>
        <taxon>Ecdysozoa</taxon>
        <taxon>Arthropoda</taxon>
        <taxon>Chelicerata</taxon>
        <taxon>Arachnida</taxon>
        <taxon>Acari</taxon>
        <taxon>Parasitiformes</taxon>
        <taxon>Ixodida</taxon>
        <taxon>Ixodoidea</taxon>
        <taxon>Ixodidae</taxon>
        <taxon>Hyalomminae</taxon>
        <taxon>Hyalomma</taxon>
    </lineage>
</organism>
<dbReference type="Proteomes" id="UP000821845">
    <property type="component" value="Chromosome 4"/>
</dbReference>
<accession>A0ACB7SGQ1</accession>
<gene>
    <name evidence="1" type="ORF">HPB50_018661</name>
</gene>
<reference evidence="1" key="1">
    <citation type="submission" date="2020-05" db="EMBL/GenBank/DDBJ databases">
        <title>Large-scale comparative analyses of tick genomes elucidate their genetic diversity and vector capacities.</title>
        <authorList>
            <person name="Jia N."/>
            <person name="Wang J."/>
            <person name="Shi W."/>
            <person name="Du L."/>
            <person name="Sun Y."/>
            <person name="Zhan W."/>
            <person name="Jiang J."/>
            <person name="Wang Q."/>
            <person name="Zhang B."/>
            <person name="Ji P."/>
            <person name="Sakyi L.B."/>
            <person name="Cui X."/>
            <person name="Yuan T."/>
            <person name="Jiang B."/>
            <person name="Yang W."/>
            <person name="Lam T.T.-Y."/>
            <person name="Chang Q."/>
            <person name="Ding S."/>
            <person name="Wang X."/>
            <person name="Zhu J."/>
            <person name="Ruan X."/>
            <person name="Zhao L."/>
            <person name="Wei J."/>
            <person name="Que T."/>
            <person name="Du C."/>
            <person name="Cheng J."/>
            <person name="Dai P."/>
            <person name="Han X."/>
            <person name="Huang E."/>
            <person name="Gao Y."/>
            <person name="Liu J."/>
            <person name="Shao H."/>
            <person name="Ye R."/>
            <person name="Li L."/>
            <person name="Wei W."/>
            <person name="Wang X."/>
            <person name="Wang C."/>
            <person name="Yang T."/>
            <person name="Huo Q."/>
            <person name="Li W."/>
            <person name="Guo W."/>
            <person name="Chen H."/>
            <person name="Zhou L."/>
            <person name="Ni X."/>
            <person name="Tian J."/>
            <person name="Zhou Y."/>
            <person name="Sheng Y."/>
            <person name="Liu T."/>
            <person name="Pan Y."/>
            <person name="Xia L."/>
            <person name="Li J."/>
            <person name="Zhao F."/>
            <person name="Cao W."/>
        </authorList>
    </citation>
    <scope>NUCLEOTIDE SEQUENCE</scope>
    <source>
        <strain evidence="1">Hyas-2018</strain>
    </source>
</reference>
<proteinExistence type="predicted"/>
<sequence>MATAGQHYYRRLRNRRSLLSLPSVIRYISILLTPPTGNERRMRTAASCPGRTHTGDAWPSLGMGGWTPQRRRIIKTLGPESSKAHETIPLVICLHVECLDVFFTSEEEEEEDDIEQGGTLSALRTPRRLEFAQGGSAMLRQTPHVTFTAPL</sequence>
<dbReference type="EMBL" id="CM023484">
    <property type="protein sequence ID" value="KAH6933880.1"/>
    <property type="molecule type" value="Genomic_DNA"/>
</dbReference>